<evidence type="ECO:0000313" key="1">
    <source>
        <dbReference type="EMBL" id="QDH86904.1"/>
    </source>
</evidence>
<proteinExistence type="predicted"/>
<name>A0A514CZW7_9VIRU</name>
<sequence>MKVKDSDEPWSDSDFMPLPAWTCSAFDRLFTEVDDMITVTDRDYDLA</sequence>
<reference evidence="1" key="1">
    <citation type="submission" date="2019-05" db="EMBL/GenBank/DDBJ databases">
        <title>Metatranscriptomic reconstruction reveals RNA viruses with the potential to shape carbon cycling in soil.</title>
        <authorList>
            <person name="Starr E.P."/>
            <person name="Nuccio E."/>
            <person name="Pett-Ridge J."/>
            <person name="Banfield J.F."/>
            <person name="Firestone M.K."/>
        </authorList>
    </citation>
    <scope>NUCLEOTIDE SEQUENCE</scope>
    <source>
        <strain evidence="1">H4_Bulk_46_scaffold_610</strain>
    </source>
</reference>
<organism evidence="1">
    <name type="scientific">Leviviridae sp</name>
    <dbReference type="NCBI Taxonomy" id="2027243"/>
    <lineage>
        <taxon>Viruses</taxon>
        <taxon>Riboviria</taxon>
        <taxon>Orthornavirae</taxon>
        <taxon>Lenarviricota</taxon>
        <taxon>Leviviricetes</taxon>
        <taxon>Norzivirales</taxon>
        <taxon>Fiersviridae</taxon>
    </lineage>
</organism>
<gene>
    <name evidence="1" type="ORF">H4Bulk46610_000001</name>
</gene>
<dbReference type="EMBL" id="MN033017">
    <property type="protein sequence ID" value="QDH86904.1"/>
    <property type="molecule type" value="Genomic_RNA"/>
</dbReference>
<protein>
    <submittedName>
        <fullName evidence="1">Uncharacterized protein</fullName>
    </submittedName>
</protein>
<accession>A0A514CZW7</accession>